<dbReference type="InterPro" id="IPR004827">
    <property type="entry name" value="bZIP"/>
</dbReference>
<evidence type="ECO:0000256" key="12">
    <source>
        <dbReference type="ARBA" id="ARBA00023016"/>
    </source>
</evidence>
<evidence type="ECO:0000256" key="11">
    <source>
        <dbReference type="ARBA" id="ARBA00023015"/>
    </source>
</evidence>
<keyword evidence="10" id="KW-0832">Ubl conjugation</keyword>
<reference evidence="25" key="1">
    <citation type="submission" date="2025-08" db="UniProtKB">
        <authorList>
            <consortium name="RefSeq"/>
        </authorList>
    </citation>
    <scope>IDENTIFICATION</scope>
</reference>
<keyword evidence="11" id="KW-0805">Transcription regulation</keyword>
<feature type="compositionally biased region" description="Low complexity" evidence="22">
    <location>
        <begin position="80"/>
        <end position="102"/>
    </location>
</feature>
<dbReference type="PANTHER" id="PTHR16833:SF0">
    <property type="entry name" value="DNA DAMAGE-INDUCIBLE TRANSCRIPT 3 PROTEIN"/>
    <property type="match status" value="1"/>
</dbReference>
<feature type="domain" description="BZIP" evidence="23">
    <location>
        <begin position="138"/>
        <end position="172"/>
    </location>
</feature>
<keyword evidence="16" id="KW-0834">Unfolded protein response</keyword>
<gene>
    <name evidence="25" type="primary">DDIT3</name>
</gene>
<evidence type="ECO:0000256" key="14">
    <source>
        <dbReference type="ARBA" id="ARBA00023159"/>
    </source>
</evidence>
<evidence type="ECO:0000256" key="7">
    <source>
        <dbReference type="ARBA" id="ARBA00022687"/>
    </source>
</evidence>
<feature type="region of interest" description="Disordered" evidence="22">
    <location>
        <begin position="61"/>
        <end position="157"/>
    </location>
</feature>
<dbReference type="PANTHER" id="PTHR16833">
    <property type="entry name" value="DNA DAMAGE-INDUCIBLE TRANSCRIPT 3 DDIT3"/>
    <property type="match status" value="1"/>
</dbReference>
<name>A0ABM1KT09_GEKJA</name>
<comment type="similarity">
    <text evidence="2">Belongs to the bZIP family.</text>
</comment>
<evidence type="ECO:0000256" key="5">
    <source>
        <dbReference type="ARBA" id="ARBA00022491"/>
    </source>
</evidence>
<evidence type="ECO:0000256" key="3">
    <source>
        <dbReference type="ARBA" id="ARBA00016478"/>
    </source>
</evidence>
<evidence type="ECO:0000259" key="23">
    <source>
        <dbReference type="Pfam" id="PF07716"/>
    </source>
</evidence>
<accession>A0ABM1KT09</accession>
<evidence type="ECO:0000256" key="18">
    <source>
        <dbReference type="ARBA" id="ARBA00029580"/>
    </source>
</evidence>
<evidence type="ECO:0000256" key="21">
    <source>
        <dbReference type="ARBA" id="ARBA00032567"/>
    </source>
</evidence>
<dbReference type="InterPro" id="IPR016670">
    <property type="entry name" value="DNA_damage_induc_transcript_3"/>
</dbReference>
<dbReference type="Proteomes" id="UP000694871">
    <property type="component" value="Unplaced"/>
</dbReference>
<evidence type="ECO:0000256" key="2">
    <source>
        <dbReference type="ARBA" id="ARBA00007163"/>
    </source>
</evidence>
<evidence type="ECO:0000256" key="20">
    <source>
        <dbReference type="ARBA" id="ARBA00031701"/>
    </source>
</evidence>
<evidence type="ECO:0000313" key="25">
    <source>
        <dbReference type="RefSeq" id="XP_015276846.1"/>
    </source>
</evidence>
<dbReference type="RefSeq" id="XP_015276846.1">
    <property type="nucleotide sequence ID" value="XM_015421360.1"/>
</dbReference>
<proteinExistence type="inferred from homology"/>
<comment type="subcellular location">
    <subcellularLocation>
        <location evidence="1">Cytoplasm</location>
    </subcellularLocation>
</comment>
<dbReference type="Pfam" id="PF07716">
    <property type="entry name" value="bZIP_2"/>
    <property type="match status" value="1"/>
</dbReference>
<keyword evidence="8" id="KW-0053">Apoptosis</keyword>
<evidence type="ECO:0000256" key="6">
    <source>
        <dbReference type="ARBA" id="ARBA00022553"/>
    </source>
</evidence>
<keyword evidence="14" id="KW-0010">Activator</keyword>
<evidence type="ECO:0000256" key="22">
    <source>
        <dbReference type="SAM" id="MobiDB-lite"/>
    </source>
</evidence>
<evidence type="ECO:0000256" key="19">
    <source>
        <dbReference type="ARBA" id="ARBA00029747"/>
    </source>
</evidence>
<sequence length="189" mass="20785">MMAESLPFSTETPVPSWDLEAWYEDLQEVLSSDVTNRTGPPVGGEELKEFIEADGSTLLWSLETSNPLEPSGGEAAGTCDLDPALTAELLELLGEEPLGPAESDCSHSSQAQTGTDEEEGVPPSRKRKWSGQPQGGKRQRGREREQENERRVAELTAHNQRLQEEIEQLSAEVEATRAALIQRMVNLKT</sequence>
<organism evidence="24 25">
    <name type="scientific">Gekko japonicus</name>
    <name type="common">Schlegel's Japanese gecko</name>
    <dbReference type="NCBI Taxonomy" id="146911"/>
    <lineage>
        <taxon>Eukaryota</taxon>
        <taxon>Metazoa</taxon>
        <taxon>Chordata</taxon>
        <taxon>Craniata</taxon>
        <taxon>Vertebrata</taxon>
        <taxon>Euteleostomi</taxon>
        <taxon>Lepidosauria</taxon>
        <taxon>Squamata</taxon>
        <taxon>Bifurcata</taxon>
        <taxon>Gekkota</taxon>
        <taxon>Gekkonidae</taxon>
        <taxon>Gekkoninae</taxon>
        <taxon>Gekko</taxon>
    </lineage>
</organism>
<evidence type="ECO:0000256" key="8">
    <source>
        <dbReference type="ARBA" id="ARBA00022703"/>
    </source>
</evidence>
<keyword evidence="9" id="KW-0338">Growth arrest</keyword>
<keyword evidence="12" id="KW-0346">Stress response</keyword>
<keyword evidence="24" id="KW-1185">Reference proteome</keyword>
<keyword evidence="6" id="KW-0597">Phosphoprotein</keyword>
<evidence type="ECO:0000256" key="13">
    <source>
        <dbReference type="ARBA" id="ARBA00023125"/>
    </source>
</evidence>
<evidence type="ECO:0000256" key="10">
    <source>
        <dbReference type="ARBA" id="ARBA00022843"/>
    </source>
</evidence>
<keyword evidence="7" id="KW-0879">Wnt signaling pathway</keyword>
<keyword evidence="17" id="KW-0131">Cell cycle</keyword>
<protein>
    <recommendedName>
        <fullName evidence="3">DNA damage-inducible transcript 3 protein</fullName>
    </recommendedName>
    <alternativeName>
        <fullName evidence="20">C/EBP zeta</fullName>
    </alternativeName>
    <alternativeName>
        <fullName evidence="18">C/EBP-homologous protein</fullName>
    </alternativeName>
    <alternativeName>
        <fullName evidence="21">C/EBP-homologous protein 10</fullName>
    </alternativeName>
    <alternativeName>
        <fullName evidence="19">CCAAT/enhancer-binding protein homologous protein</fullName>
    </alternativeName>
</protein>
<keyword evidence="13" id="KW-0238">DNA-binding</keyword>
<dbReference type="Gene3D" id="1.20.5.170">
    <property type="match status" value="1"/>
</dbReference>
<evidence type="ECO:0000256" key="9">
    <source>
        <dbReference type="ARBA" id="ARBA00022810"/>
    </source>
</evidence>
<evidence type="ECO:0000256" key="16">
    <source>
        <dbReference type="ARBA" id="ARBA00023230"/>
    </source>
</evidence>
<evidence type="ECO:0000256" key="17">
    <source>
        <dbReference type="ARBA" id="ARBA00023306"/>
    </source>
</evidence>
<evidence type="ECO:0000313" key="24">
    <source>
        <dbReference type="Proteomes" id="UP000694871"/>
    </source>
</evidence>
<keyword evidence="4" id="KW-0963">Cytoplasm</keyword>
<keyword evidence="15" id="KW-0804">Transcription</keyword>
<feature type="compositionally biased region" description="Basic and acidic residues" evidence="22">
    <location>
        <begin position="142"/>
        <end position="153"/>
    </location>
</feature>
<dbReference type="GeneID" id="107118957"/>
<evidence type="ECO:0000256" key="4">
    <source>
        <dbReference type="ARBA" id="ARBA00022490"/>
    </source>
</evidence>
<keyword evidence="5" id="KW-0678">Repressor</keyword>
<evidence type="ECO:0000256" key="1">
    <source>
        <dbReference type="ARBA" id="ARBA00004496"/>
    </source>
</evidence>
<evidence type="ECO:0000256" key="15">
    <source>
        <dbReference type="ARBA" id="ARBA00023163"/>
    </source>
</evidence>